<name>B1VAL1_PHYAS</name>
<evidence type="ECO:0000313" key="2">
    <source>
        <dbReference type="EMBL" id="CAM11984.1"/>
    </source>
</evidence>
<organism evidence="2 3">
    <name type="scientific">Phytoplasma australiense</name>
    <dbReference type="NCBI Taxonomy" id="59748"/>
    <lineage>
        <taxon>Bacteria</taxon>
        <taxon>Bacillati</taxon>
        <taxon>Mycoplasmatota</taxon>
        <taxon>Mollicutes</taxon>
        <taxon>Acholeplasmatales</taxon>
        <taxon>Acholeplasmataceae</taxon>
        <taxon>Candidatus Phytoplasma</taxon>
        <taxon>16SrXII (Stolbur group)</taxon>
    </lineage>
</organism>
<dbReference type="KEGG" id="pal:PA0650"/>
<evidence type="ECO:0000313" key="3">
    <source>
        <dbReference type="Proteomes" id="UP000008323"/>
    </source>
</evidence>
<dbReference type="eggNOG" id="COG3600">
    <property type="taxonomic scope" value="Bacteria"/>
</dbReference>
<reference evidence="2 3" key="1">
    <citation type="journal article" date="2008" name="J. Bacteriol.">
        <title>Comparative genome analysis of 'Candidatus Phytoplasma australiense' (subgroup tuf-Australia I; rp-A) and 'Ca. Phytoplasma asteris' strains OY-M and AY-WB.</title>
        <authorList>
            <person name="Tran-Nguyen L.T."/>
            <person name="Kube M."/>
            <person name="Schneider B."/>
            <person name="Reinhardt R."/>
            <person name="Gibb K.S."/>
        </authorList>
    </citation>
    <scope>NUCLEOTIDE SEQUENCE [LARGE SCALE GENOMIC DNA]</scope>
</reference>
<sequence>MKNNNQINVFDVANYLISQTDTNKYKISNMKINKLLYYIQGHYIAQTGKTLFPEKIEAWLFGPVILNIYSEFFNFVDNPIPNDYVCKGASKNELTTEAKKIIDKVINKYSPFSARELSVKTHEELPWKEAYNPRKKWQNNIITHQLLEKFFKDNII</sequence>
<protein>
    <submittedName>
        <fullName evidence="2">Uncharacterized phage-associated protein</fullName>
    </submittedName>
</protein>
<feature type="domain" description="Antitoxin SocA-like Panacea" evidence="1">
    <location>
        <begin position="32"/>
        <end position="128"/>
    </location>
</feature>
<dbReference type="AlphaFoldDB" id="B1VAL1"/>
<proteinExistence type="predicted"/>
<gene>
    <name evidence="2" type="primary">gepA</name>
    <name evidence="2" type="ordered locus">PA0650</name>
</gene>
<accession>B1VAL1</accession>
<dbReference type="InterPro" id="IPR025272">
    <property type="entry name" value="SocA_Panacea"/>
</dbReference>
<dbReference type="STRING" id="59748.PA0650"/>
<dbReference type="Proteomes" id="UP000008323">
    <property type="component" value="Chromosome"/>
</dbReference>
<evidence type="ECO:0000259" key="1">
    <source>
        <dbReference type="Pfam" id="PF13274"/>
    </source>
</evidence>
<dbReference type="Pfam" id="PF13274">
    <property type="entry name" value="SocA_Panacea"/>
    <property type="match status" value="1"/>
</dbReference>
<dbReference type="EMBL" id="AM422018">
    <property type="protein sequence ID" value="CAM11984.1"/>
    <property type="molecule type" value="Genomic_DNA"/>
</dbReference>